<reference evidence="1" key="1">
    <citation type="journal article" date="2020" name="Stud. Mycol.">
        <title>101 Dothideomycetes genomes: a test case for predicting lifestyles and emergence of pathogens.</title>
        <authorList>
            <person name="Haridas S."/>
            <person name="Albert R."/>
            <person name="Binder M."/>
            <person name="Bloem J."/>
            <person name="Labutti K."/>
            <person name="Salamov A."/>
            <person name="Andreopoulos B."/>
            <person name="Baker S."/>
            <person name="Barry K."/>
            <person name="Bills G."/>
            <person name="Bluhm B."/>
            <person name="Cannon C."/>
            <person name="Castanera R."/>
            <person name="Culley D."/>
            <person name="Daum C."/>
            <person name="Ezra D."/>
            <person name="Gonzalez J."/>
            <person name="Henrissat B."/>
            <person name="Kuo A."/>
            <person name="Liang C."/>
            <person name="Lipzen A."/>
            <person name="Lutzoni F."/>
            <person name="Magnuson J."/>
            <person name="Mondo S."/>
            <person name="Nolan M."/>
            <person name="Ohm R."/>
            <person name="Pangilinan J."/>
            <person name="Park H.-J."/>
            <person name="Ramirez L."/>
            <person name="Alfaro M."/>
            <person name="Sun H."/>
            <person name="Tritt A."/>
            <person name="Yoshinaga Y."/>
            <person name="Zwiers L.-H."/>
            <person name="Turgeon B."/>
            <person name="Goodwin S."/>
            <person name="Spatafora J."/>
            <person name="Crous P."/>
            <person name="Grigoriev I."/>
        </authorList>
    </citation>
    <scope>NUCLEOTIDE SEQUENCE</scope>
    <source>
        <strain evidence="1">CBS 279.74</strain>
    </source>
</reference>
<name>A0A6G1KJ58_9PLEO</name>
<evidence type="ECO:0000313" key="1">
    <source>
        <dbReference type="EMBL" id="KAF2712397.1"/>
    </source>
</evidence>
<organism evidence="1 2">
    <name type="scientific">Pleomassaria siparia CBS 279.74</name>
    <dbReference type="NCBI Taxonomy" id="1314801"/>
    <lineage>
        <taxon>Eukaryota</taxon>
        <taxon>Fungi</taxon>
        <taxon>Dikarya</taxon>
        <taxon>Ascomycota</taxon>
        <taxon>Pezizomycotina</taxon>
        <taxon>Dothideomycetes</taxon>
        <taxon>Pleosporomycetidae</taxon>
        <taxon>Pleosporales</taxon>
        <taxon>Pleomassariaceae</taxon>
        <taxon>Pleomassaria</taxon>
    </lineage>
</organism>
<sequence>MSRLSIPHLQGSFVYDDPGTQDGLTVRLFRIGVPYGFPNMSTGGHGGRIPRRSARWKFNTTLPRCHAATLPRCHAALIRFRMQVDAFLSTIIDPTKVVREICRPSSRQPSNGHEVQIRYDAGFRVATNNILYLKYAASSPRAASLQSDRYFNTNSKYDQSVDELLASDII</sequence>
<gene>
    <name evidence="1" type="ORF">K504DRAFT_531503</name>
</gene>
<accession>A0A6G1KJ58</accession>
<dbReference type="Proteomes" id="UP000799428">
    <property type="component" value="Unassembled WGS sequence"/>
</dbReference>
<dbReference type="EMBL" id="MU005766">
    <property type="protein sequence ID" value="KAF2712397.1"/>
    <property type="molecule type" value="Genomic_DNA"/>
</dbReference>
<dbReference type="AlphaFoldDB" id="A0A6G1KJ58"/>
<evidence type="ECO:0000313" key="2">
    <source>
        <dbReference type="Proteomes" id="UP000799428"/>
    </source>
</evidence>
<protein>
    <submittedName>
        <fullName evidence="1">Uncharacterized protein</fullName>
    </submittedName>
</protein>
<proteinExistence type="predicted"/>
<keyword evidence="2" id="KW-1185">Reference proteome</keyword>